<reference evidence="12 13" key="1">
    <citation type="journal article" date="2024" name="Nat. Commun.">
        <title>Phylogenomics reveals the evolutionary origins of lichenization in chlorophyte algae.</title>
        <authorList>
            <person name="Puginier C."/>
            <person name="Libourel C."/>
            <person name="Otte J."/>
            <person name="Skaloud P."/>
            <person name="Haon M."/>
            <person name="Grisel S."/>
            <person name="Petersen M."/>
            <person name="Berrin J.G."/>
            <person name="Delaux P.M."/>
            <person name="Dal Grande F."/>
            <person name="Keller J."/>
        </authorList>
    </citation>
    <scope>NUCLEOTIDE SEQUENCE [LARGE SCALE GENOMIC DNA]</scope>
    <source>
        <strain evidence="12 13">SAG 2043</strain>
    </source>
</reference>
<feature type="domain" description="PRMT5 oligomerisation" evidence="11">
    <location>
        <begin position="507"/>
        <end position="548"/>
    </location>
</feature>
<comment type="caution">
    <text evidence="12">The sequence shown here is derived from an EMBL/GenBank/DDBJ whole genome shotgun (WGS) entry which is preliminary data.</text>
</comment>
<dbReference type="PANTHER" id="PTHR10738">
    <property type="entry name" value="PROTEIN ARGININE N-METHYLTRANSFERASE 5"/>
    <property type="match status" value="1"/>
</dbReference>
<keyword evidence="13" id="KW-1185">Reference proteome</keyword>
<evidence type="ECO:0000256" key="5">
    <source>
        <dbReference type="PIRSR" id="PIRSR015894-1"/>
    </source>
</evidence>
<dbReference type="InterPro" id="IPR029063">
    <property type="entry name" value="SAM-dependent_MTases_sf"/>
</dbReference>
<evidence type="ECO:0000256" key="6">
    <source>
        <dbReference type="PIRSR" id="PIRSR015894-2"/>
    </source>
</evidence>
<dbReference type="Gene3D" id="3.20.20.150">
    <property type="entry name" value="Divalent-metal-dependent TIM barrel enzymes"/>
    <property type="match status" value="1"/>
</dbReference>
<evidence type="ECO:0000313" key="13">
    <source>
        <dbReference type="Proteomes" id="UP001489004"/>
    </source>
</evidence>
<dbReference type="SUPFAM" id="SSF53335">
    <property type="entry name" value="S-adenosyl-L-methionine-dependent methyltransferases"/>
    <property type="match status" value="1"/>
</dbReference>
<evidence type="ECO:0000256" key="8">
    <source>
        <dbReference type="SAM" id="MobiDB-lite"/>
    </source>
</evidence>
<gene>
    <name evidence="12" type="ORF">WJX72_007776</name>
</gene>
<feature type="binding site" evidence="6">
    <location>
        <position position="430"/>
    </location>
    <ligand>
        <name>S-adenosyl-L-methionine</name>
        <dbReference type="ChEBI" id="CHEBI:59789"/>
    </ligand>
</feature>
<evidence type="ECO:0000259" key="9">
    <source>
        <dbReference type="Pfam" id="PF05185"/>
    </source>
</evidence>
<dbReference type="GO" id="GO:0032259">
    <property type="term" value="P:methylation"/>
    <property type="evidence" value="ECO:0007669"/>
    <property type="project" value="UniProtKB-KW"/>
</dbReference>
<keyword evidence="1 4" id="KW-0489">Methyltransferase</keyword>
<dbReference type="FunFam" id="3.40.50.150:FF:000029">
    <property type="entry name" value="Protein arginine N-methyltransferase 5"/>
    <property type="match status" value="1"/>
</dbReference>
<evidence type="ECO:0000259" key="10">
    <source>
        <dbReference type="Pfam" id="PF17285"/>
    </source>
</evidence>
<dbReference type="Gene3D" id="3.40.50.150">
    <property type="entry name" value="Vaccinia Virus protein VP39"/>
    <property type="match status" value="1"/>
</dbReference>
<name>A0AAW1QG73_9CHLO</name>
<dbReference type="InterPro" id="IPR035247">
    <property type="entry name" value="PRMT5_TIM"/>
</dbReference>
<dbReference type="Pfam" id="PF17286">
    <property type="entry name" value="PRMT5_C"/>
    <property type="match status" value="2"/>
</dbReference>
<proteinExistence type="inferred from homology"/>
<evidence type="ECO:0000256" key="2">
    <source>
        <dbReference type="ARBA" id="ARBA00022679"/>
    </source>
</evidence>
<feature type="binding site" evidence="6">
    <location>
        <begin position="371"/>
        <end position="372"/>
    </location>
    <ligand>
        <name>S-adenosyl-L-methionine</name>
        <dbReference type="ChEBI" id="CHEBI:59789"/>
    </ligand>
</feature>
<feature type="binding site" evidence="6">
    <location>
        <begin position="458"/>
        <end position="459"/>
    </location>
    <ligand>
        <name>S-adenosyl-L-methionine</name>
        <dbReference type="ChEBI" id="CHEBI:59789"/>
    </ligand>
</feature>
<dbReference type="CDD" id="cd02440">
    <property type="entry name" value="AdoMet_MTases"/>
    <property type="match status" value="1"/>
</dbReference>
<feature type="domain" description="PRMT5 TIM barrel" evidence="10">
    <location>
        <begin position="36"/>
        <end position="327"/>
    </location>
</feature>
<dbReference type="PIRSF" id="PIRSF015894">
    <property type="entry name" value="Skb1_MeTrfase"/>
    <property type="match status" value="1"/>
</dbReference>
<feature type="region of interest" description="Disordered" evidence="8">
    <location>
        <begin position="170"/>
        <end position="190"/>
    </location>
</feature>
<keyword evidence="2 4" id="KW-0808">Transferase</keyword>
<feature type="site" description="Critical for specifying symmetric addition of methyl groups" evidence="7">
    <location>
        <position position="365"/>
    </location>
</feature>
<evidence type="ECO:0000256" key="3">
    <source>
        <dbReference type="ARBA" id="ARBA00022691"/>
    </source>
</evidence>
<feature type="active site" description="Proton donor/acceptor" evidence="5">
    <location>
        <position position="483"/>
    </location>
</feature>
<dbReference type="PROSITE" id="PS51678">
    <property type="entry name" value="SAM_MT_PRMT"/>
    <property type="match status" value="1"/>
</dbReference>
<evidence type="ECO:0000256" key="7">
    <source>
        <dbReference type="PIRSR" id="PIRSR015894-3"/>
    </source>
</evidence>
<feature type="domain" description="PRMT5 oligomerisation" evidence="11">
    <location>
        <begin position="551"/>
        <end position="587"/>
    </location>
</feature>
<keyword evidence="3 4" id="KW-0949">S-adenosyl-L-methionine</keyword>
<evidence type="ECO:0000256" key="1">
    <source>
        <dbReference type="ARBA" id="ARBA00022603"/>
    </source>
</evidence>
<accession>A0AAW1QG73</accession>
<dbReference type="EMBL" id="JALJOR010000003">
    <property type="protein sequence ID" value="KAK9820236.1"/>
    <property type="molecule type" value="Genomic_DNA"/>
</dbReference>
<protein>
    <recommendedName>
        <fullName evidence="4">Protein arginine N-methyltransferase</fullName>
    </recommendedName>
</protein>
<dbReference type="GO" id="GO:0005829">
    <property type="term" value="C:cytosol"/>
    <property type="evidence" value="ECO:0007669"/>
    <property type="project" value="TreeGrafter"/>
</dbReference>
<feature type="domain" description="PRMT5 arginine-N-methyltransferase" evidence="9">
    <location>
        <begin position="334"/>
        <end position="503"/>
    </location>
</feature>
<feature type="active site" description="Proton donor/acceptor" evidence="5">
    <location>
        <position position="474"/>
    </location>
</feature>
<dbReference type="Proteomes" id="UP001489004">
    <property type="component" value="Unassembled WGS sequence"/>
</dbReference>
<comment type="similarity">
    <text evidence="4">Belongs to the class I-like SAM-binding methyltransferase superfamily.</text>
</comment>
<organism evidence="12 13">
    <name type="scientific">[Myrmecia] bisecta</name>
    <dbReference type="NCBI Taxonomy" id="41462"/>
    <lineage>
        <taxon>Eukaryota</taxon>
        <taxon>Viridiplantae</taxon>
        <taxon>Chlorophyta</taxon>
        <taxon>core chlorophytes</taxon>
        <taxon>Trebouxiophyceae</taxon>
        <taxon>Trebouxiales</taxon>
        <taxon>Trebouxiaceae</taxon>
        <taxon>Myrmecia</taxon>
    </lineage>
</organism>
<dbReference type="InterPro" id="IPR035248">
    <property type="entry name" value="PRMT5_C"/>
</dbReference>
<dbReference type="Pfam" id="PF17285">
    <property type="entry name" value="PRMT5_TIM"/>
    <property type="match status" value="1"/>
</dbReference>
<evidence type="ECO:0000259" key="11">
    <source>
        <dbReference type="Pfam" id="PF17286"/>
    </source>
</evidence>
<dbReference type="GO" id="GO:0006355">
    <property type="term" value="P:regulation of DNA-templated transcription"/>
    <property type="evidence" value="ECO:0007669"/>
    <property type="project" value="TreeGrafter"/>
</dbReference>
<evidence type="ECO:0000313" key="12">
    <source>
        <dbReference type="EMBL" id="KAK9820236.1"/>
    </source>
</evidence>
<dbReference type="Pfam" id="PF05185">
    <property type="entry name" value="PRMT5"/>
    <property type="match status" value="1"/>
</dbReference>
<dbReference type="InterPro" id="IPR025799">
    <property type="entry name" value="Arg_MeTrfase"/>
</dbReference>
<dbReference type="PANTHER" id="PTHR10738:SF0">
    <property type="entry name" value="PROTEIN ARGININE N-METHYLTRANSFERASE 5"/>
    <property type="match status" value="1"/>
</dbReference>
<sequence>MPLGKRTDFGDAKFAGAEVEYPADLVETLQGILICGFDFMAVPLTNPHKRRSPPRPSPTGIPAPPFARSDLLLNSAQWSGQIVGTISPWIQPDADDPELVRDSEAALRQELEWAAHLSLQACMLTLPHGLRNANYARILNQVANGLSNMTLWLRIPMLSIAHQAASEAEGTLSEGSDVHTQPNGVSVSGRREDDSWEWWNQVRCLCGHQPKLGLALELPESLPSRAHIQRWLGEPVKVIVVPTSIFVTNKRGYPTLTRPHQEVLALFMSHNVQVILSGDAKHQAPESAEAASNGEVAVAQPEGASLHFAGETHPLRIYWDYLSYLFRKQQGPSEQEQLELGYRDYLQAPLQPLQDNLESQTYETFEKDAAKYIAYENAVHAALLDRVPEPEASTRETLLMVVGAGRGPLVRASLQAAARAGRKLRVYAVEKNPNAVVTLQNLVVSEGWGEAVTIISADMRSWQAPEQADILVSELLGSFGDNELSPECLDGAQRFLKEDGISIPYAYTSYMQPITSTKLWNDVKAYNDLEHFETPYVAKLYRFTPLAPTQAVHMWRCGAHHKVWYEWGLTAPAVTPIHNPCGRSYYVGL</sequence>
<dbReference type="InterPro" id="IPR035075">
    <property type="entry name" value="PRMT5"/>
</dbReference>
<dbReference type="AlphaFoldDB" id="A0AAW1QG73"/>
<dbReference type="InterPro" id="IPR007857">
    <property type="entry name" value="Arg_MeTrfase_PRMT5"/>
</dbReference>
<dbReference type="Gene3D" id="2.70.160.11">
    <property type="entry name" value="Hnrnp arginine n-methyltransferase1"/>
    <property type="match status" value="2"/>
</dbReference>
<feature type="binding site" evidence="6">
    <location>
        <position position="362"/>
    </location>
    <ligand>
        <name>S-adenosyl-L-methionine</name>
        <dbReference type="ChEBI" id="CHEBI:59789"/>
    </ligand>
</feature>
<evidence type="ECO:0000256" key="4">
    <source>
        <dbReference type="PIRNR" id="PIRNR015894"/>
    </source>
</evidence>
<dbReference type="GO" id="GO:0005634">
    <property type="term" value="C:nucleus"/>
    <property type="evidence" value="ECO:0007669"/>
    <property type="project" value="TreeGrafter"/>
</dbReference>
<dbReference type="GO" id="GO:0016274">
    <property type="term" value="F:protein-arginine N-methyltransferase activity"/>
    <property type="evidence" value="ECO:0007669"/>
    <property type="project" value="InterPro"/>
</dbReference>